<evidence type="ECO:0000256" key="1">
    <source>
        <dbReference type="SAM" id="SignalP"/>
    </source>
</evidence>
<gene>
    <name evidence="2" type="ORF">AKJ09_00758</name>
</gene>
<dbReference type="STRING" id="1391654.AKJ09_00758"/>
<feature type="chain" id="PRO_5005466252" evidence="1">
    <location>
        <begin position="24"/>
        <end position="347"/>
    </location>
</feature>
<dbReference type="AlphaFoldDB" id="A0A0K1PLV6"/>
<dbReference type="SUPFAM" id="SSF63825">
    <property type="entry name" value="YWTD domain"/>
    <property type="match status" value="1"/>
</dbReference>
<dbReference type="OrthoDB" id="5521584at2"/>
<dbReference type="EMBL" id="CP012333">
    <property type="protein sequence ID" value="AKU94094.1"/>
    <property type="molecule type" value="Genomic_DNA"/>
</dbReference>
<organism evidence="2 3">
    <name type="scientific">Labilithrix luteola</name>
    <dbReference type="NCBI Taxonomy" id="1391654"/>
    <lineage>
        <taxon>Bacteria</taxon>
        <taxon>Pseudomonadati</taxon>
        <taxon>Myxococcota</taxon>
        <taxon>Polyangia</taxon>
        <taxon>Polyangiales</taxon>
        <taxon>Labilitrichaceae</taxon>
        <taxon>Labilithrix</taxon>
    </lineage>
</organism>
<dbReference type="Proteomes" id="UP000064967">
    <property type="component" value="Chromosome"/>
</dbReference>
<sequence>MKPTRRFHWLLGCSLVLGCSSGAAVVGSDLVDGGRADGQGSCGARLIVVGTDPINAVVADDTHAYVAVFSPTVPQGGQPAQGTAHVLRVALDGSGAPSQLWTEARVSGLAIDEANVYVARADDTHGAIVKLSKDGTASPVVLAAEQLYPTSVRVDATHVYWTNRGTLSTSGTEMPGGGVSRVAKSGGAVEQLAVESLEPMTLVVDDTSVYWTDGFYAQAGIVMAAPKDGSSAPRQLARGQFNLTGLAADAERIYWATGGGGQIVALPKTGGAPSSIVQASTTVSVVADGASIYFVSNGLLQRVASTGGRPESIGCRANIDPQSFAVTPTAVVVANGSNLNIVAKSDH</sequence>
<reference evidence="2 3" key="1">
    <citation type="submission" date="2015-08" db="EMBL/GenBank/DDBJ databases">
        <authorList>
            <person name="Babu N.S."/>
            <person name="Beckwith C.J."/>
            <person name="Beseler K.G."/>
            <person name="Brison A."/>
            <person name="Carone J.V."/>
            <person name="Caskin T.P."/>
            <person name="Diamond M."/>
            <person name="Durham M.E."/>
            <person name="Foxe J.M."/>
            <person name="Go M."/>
            <person name="Henderson B.A."/>
            <person name="Jones I.B."/>
            <person name="McGettigan J.A."/>
            <person name="Micheletti S.J."/>
            <person name="Nasrallah M.E."/>
            <person name="Ortiz D."/>
            <person name="Piller C.R."/>
            <person name="Privatt S.R."/>
            <person name="Schneider S.L."/>
            <person name="Sharp S."/>
            <person name="Smith T.C."/>
            <person name="Stanton J.D."/>
            <person name="Ullery H.E."/>
            <person name="Wilson R.J."/>
            <person name="Serrano M.G."/>
            <person name="Buck G."/>
            <person name="Lee V."/>
            <person name="Wang Y."/>
            <person name="Carvalho R."/>
            <person name="Voegtly L."/>
            <person name="Shi R."/>
            <person name="Duckworth R."/>
            <person name="Johnson A."/>
            <person name="Loviza R."/>
            <person name="Walstead R."/>
            <person name="Shah Z."/>
            <person name="Kiflezghi M."/>
            <person name="Wade K."/>
            <person name="Ball S.L."/>
            <person name="Bradley K.W."/>
            <person name="Asai D.J."/>
            <person name="Bowman C.A."/>
            <person name="Russell D.A."/>
            <person name="Pope W.H."/>
            <person name="Jacobs-Sera D."/>
            <person name="Hendrix R.W."/>
            <person name="Hatfull G.F."/>
        </authorList>
    </citation>
    <scope>NUCLEOTIDE SEQUENCE [LARGE SCALE GENOMIC DNA]</scope>
    <source>
        <strain evidence="2 3">DSM 27648</strain>
    </source>
</reference>
<keyword evidence="1" id="KW-0732">Signal</keyword>
<proteinExistence type="predicted"/>
<dbReference type="KEGG" id="llu:AKJ09_00758"/>
<evidence type="ECO:0000313" key="3">
    <source>
        <dbReference type="Proteomes" id="UP000064967"/>
    </source>
</evidence>
<dbReference type="InterPro" id="IPR011042">
    <property type="entry name" value="6-blade_b-propeller_TolB-like"/>
</dbReference>
<evidence type="ECO:0000313" key="2">
    <source>
        <dbReference type="EMBL" id="AKU94094.1"/>
    </source>
</evidence>
<protein>
    <submittedName>
        <fullName evidence="2">Uncharacterized protein</fullName>
    </submittedName>
</protein>
<name>A0A0K1PLV6_9BACT</name>
<dbReference type="RefSeq" id="WP_146645747.1">
    <property type="nucleotide sequence ID" value="NZ_CP012333.1"/>
</dbReference>
<keyword evidence="3" id="KW-1185">Reference proteome</keyword>
<feature type="signal peptide" evidence="1">
    <location>
        <begin position="1"/>
        <end position="23"/>
    </location>
</feature>
<dbReference type="Gene3D" id="2.120.10.30">
    <property type="entry name" value="TolB, C-terminal domain"/>
    <property type="match status" value="1"/>
</dbReference>
<dbReference type="PROSITE" id="PS51257">
    <property type="entry name" value="PROKAR_LIPOPROTEIN"/>
    <property type="match status" value="1"/>
</dbReference>
<accession>A0A0K1PLV6</accession>